<gene>
    <name evidence="2" type="ORF">DSCO28_01720</name>
</gene>
<keyword evidence="1" id="KW-0812">Transmembrane</keyword>
<evidence type="ECO:0000313" key="3">
    <source>
        <dbReference type="Proteomes" id="UP000425960"/>
    </source>
</evidence>
<dbReference type="EMBL" id="AP021876">
    <property type="protein sequence ID" value="BBO79606.1"/>
    <property type="molecule type" value="Genomic_DNA"/>
</dbReference>
<dbReference type="AlphaFoldDB" id="A0A5K7ZF72"/>
<evidence type="ECO:0000313" key="2">
    <source>
        <dbReference type="EMBL" id="BBO79606.1"/>
    </source>
</evidence>
<evidence type="ECO:0000256" key="1">
    <source>
        <dbReference type="SAM" id="Phobius"/>
    </source>
</evidence>
<dbReference type="Proteomes" id="UP000425960">
    <property type="component" value="Chromosome"/>
</dbReference>
<accession>A0A5K7ZF72</accession>
<keyword evidence="1" id="KW-1133">Transmembrane helix</keyword>
<sequence>MIIKGKPTQFSPFPYKLKEGVFWLVLFWCFDKLLAILKFPLRLFSNGKSKKNTPSLPTGHFLYWR</sequence>
<proteinExistence type="predicted"/>
<reference evidence="2 3" key="1">
    <citation type="submission" date="2019-11" db="EMBL/GenBank/DDBJ databases">
        <title>Comparative genomics of hydrocarbon-degrading Desulfosarcina strains.</title>
        <authorList>
            <person name="Watanabe M."/>
            <person name="Kojima H."/>
            <person name="Fukui M."/>
        </authorList>
    </citation>
    <scope>NUCLEOTIDE SEQUENCE [LARGE SCALE GENOMIC DNA]</scope>
    <source>
        <strain evidence="2 3">28bB2T</strain>
    </source>
</reference>
<dbReference type="KEGG" id="dov:DSCO28_01720"/>
<protein>
    <submittedName>
        <fullName evidence="2">Uncharacterized protein</fullName>
    </submittedName>
</protein>
<keyword evidence="1" id="KW-0472">Membrane</keyword>
<name>A0A5K7ZF72_9BACT</name>
<feature type="transmembrane region" description="Helical" evidence="1">
    <location>
        <begin position="20"/>
        <end position="41"/>
    </location>
</feature>
<organism evidence="2 3">
    <name type="scientific">Desulfosarcina ovata subsp. sediminis</name>
    <dbReference type="NCBI Taxonomy" id="885957"/>
    <lineage>
        <taxon>Bacteria</taxon>
        <taxon>Pseudomonadati</taxon>
        <taxon>Thermodesulfobacteriota</taxon>
        <taxon>Desulfobacteria</taxon>
        <taxon>Desulfobacterales</taxon>
        <taxon>Desulfosarcinaceae</taxon>
        <taxon>Desulfosarcina</taxon>
    </lineage>
</organism>